<protein>
    <submittedName>
        <fullName evidence="2">Uncharacterized protein</fullName>
    </submittedName>
</protein>
<comment type="caution">
    <text evidence="2">The sequence shown here is derived from an EMBL/GenBank/DDBJ whole genome shotgun (WGS) entry which is preliminary data.</text>
</comment>
<proteinExistence type="predicted"/>
<reference evidence="2" key="1">
    <citation type="journal article" date="2019" name="bioRxiv">
        <title>The Genome of the Zebra Mussel, Dreissena polymorpha: A Resource for Invasive Species Research.</title>
        <authorList>
            <person name="McCartney M.A."/>
            <person name="Auch B."/>
            <person name="Kono T."/>
            <person name="Mallez S."/>
            <person name="Zhang Y."/>
            <person name="Obille A."/>
            <person name="Becker A."/>
            <person name="Abrahante J.E."/>
            <person name="Garbe J."/>
            <person name="Badalamenti J.P."/>
            <person name="Herman A."/>
            <person name="Mangelson H."/>
            <person name="Liachko I."/>
            <person name="Sullivan S."/>
            <person name="Sone E.D."/>
            <person name="Koren S."/>
            <person name="Silverstein K.A.T."/>
            <person name="Beckman K.B."/>
            <person name="Gohl D.M."/>
        </authorList>
    </citation>
    <scope>NUCLEOTIDE SEQUENCE</scope>
    <source>
        <strain evidence="2">Duluth1</strain>
        <tissue evidence="2">Whole animal</tissue>
    </source>
</reference>
<gene>
    <name evidence="2" type="ORF">DPMN_192567</name>
</gene>
<evidence type="ECO:0000256" key="1">
    <source>
        <dbReference type="SAM" id="MobiDB-lite"/>
    </source>
</evidence>
<feature type="region of interest" description="Disordered" evidence="1">
    <location>
        <begin position="52"/>
        <end position="80"/>
    </location>
</feature>
<reference evidence="2" key="2">
    <citation type="submission" date="2020-11" db="EMBL/GenBank/DDBJ databases">
        <authorList>
            <person name="McCartney M.A."/>
            <person name="Auch B."/>
            <person name="Kono T."/>
            <person name="Mallez S."/>
            <person name="Becker A."/>
            <person name="Gohl D.M."/>
            <person name="Silverstein K.A.T."/>
            <person name="Koren S."/>
            <person name="Bechman K.B."/>
            <person name="Herman A."/>
            <person name="Abrahante J.E."/>
            <person name="Garbe J."/>
        </authorList>
    </citation>
    <scope>NUCLEOTIDE SEQUENCE</scope>
    <source>
        <strain evidence="2">Duluth1</strain>
        <tissue evidence="2">Whole animal</tissue>
    </source>
</reference>
<sequence length="157" mass="16766">MCRPGVCPTYVRTRGVSHLCEDPGCVPPMCRPGVCPTYVSTRGPGHPGCVPPVSIRGPGTREQGLSQPSKLGLEDPDPGPELCVDPESMNEQWVCRAGITIPPVSGNGLLKSEPQNKANILNIQFQDAFTSITSKAIPDKGPCPHPSMPDINITKRE</sequence>
<keyword evidence="3" id="KW-1185">Reference proteome</keyword>
<evidence type="ECO:0000313" key="3">
    <source>
        <dbReference type="Proteomes" id="UP000828390"/>
    </source>
</evidence>
<evidence type="ECO:0000313" key="2">
    <source>
        <dbReference type="EMBL" id="KAH3693165.1"/>
    </source>
</evidence>
<feature type="region of interest" description="Disordered" evidence="1">
    <location>
        <begin position="135"/>
        <end position="157"/>
    </location>
</feature>
<dbReference type="EMBL" id="JAIWYP010000017">
    <property type="protein sequence ID" value="KAH3693165.1"/>
    <property type="molecule type" value="Genomic_DNA"/>
</dbReference>
<accession>A0A9D3Y4N7</accession>
<dbReference type="AlphaFoldDB" id="A0A9D3Y4N7"/>
<dbReference type="Proteomes" id="UP000828390">
    <property type="component" value="Unassembled WGS sequence"/>
</dbReference>
<organism evidence="2 3">
    <name type="scientific">Dreissena polymorpha</name>
    <name type="common">Zebra mussel</name>
    <name type="synonym">Mytilus polymorpha</name>
    <dbReference type="NCBI Taxonomy" id="45954"/>
    <lineage>
        <taxon>Eukaryota</taxon>
        <taxon>Metazoa</taxon>
        <taxon>Spiralia</taxon>
        <taxon>Lophotrochozoa</taxon>
        <taxon>Mollusca</taxon>
        <taxon>Bivalvia</taxon>
        <taxon>Autobranchia</taxon>
        <taxon>Heteroconchia</taxon>
        <taxon>Euheterodonta</taxon>
        <taxon>Imparidentia</taxon>
        <taxon>Neoheterodontei</taxon>
        <taxon>Myida</taxon>
        <taxon>Dreissenoidea</taxon>
        <taxon>Dreissenidae</taxon>
        <taxon>Dreissena</taxon>
    </lineage>
</organism>
<name>A0A9D3Y4N7_DREPO</name>